<dbReference type="Pfam" id="PF05721">
    <property type="entry name" value="PhyH"/>
    <property type="match status" value="1"/>
</dbReference>
<dbReference type="STRING" id="1802308.A3D50_01470"/>
<dbReference type="EMBL" id="MHRM01000004">
    <property type="protein sequence ID" value="OHA24449.1"/>
    <property type="molecule type" value="Genomic_DNA"/>
</dbReference>
<dbReference type="Gene3D" id="2.60.120.620">
    <property type="entry name" value="q2cbj1_9rhob like domain"/>
    <property type="match status" value="1"/>
</dbReference>
<dbReference type="SUPFAM" id="SSF51197">
    <property type="entry name" value="Clavaminate synthase-like"/>
    <property type="match status" value="1"/>
</dbReference>
<dbReference type="AlphaFoldDB" id="A0A1G2MMK9"/>
<name>A0A1G2MMK9_9BACT</name>
<evidence type="ECO:0008006" key="3">
    <source>
        <dbReference type="Google" id="ProtNLM"/>
    </source>
</evidence>
<accession>A0A1G2MMK9</accession>
<dbReference type="Proteomes" id="UP000178413">
    <property type="component" value="Unassembled WGS sequence"/>
</dbReference>
<protein>
    <recommendedName>
        <fullName evidence="3">Phytanoyl-CoA dioxygenase</fullName>
    </recommendedName>
</protein>
<evidence type="ECO:0000313" key="1">
    <source>
        <dbReference type="EMBL" id="OHA24449.1"/>
    </source>
</evidence>
<organism evidence="1 2">
    <name type="scientific">Candidatus Taylorbacteria bacterium RIFCSPHIGHO2_02_FULL_44_12</name>
    <dbReference type="NCBI Taxonomy" id="1802308"/>
    <lineage>
        <taxon>Bacteria</taxon>
        <taxon>Candidatus Tayloriibacteriota</taxon>
    </lineage>
</organism>
<proteinExistence type="predicted"/>
<evidence type="ECO:0000313" key="2">
    <source>
        <dbReference type="Proteomes" id="UP000178413"/>
    </source>
</evidence>
<dbReference type="InterPro" id="IPR008775">
    <property type="entry name" value="Phytyl_CoA_dOase-like"/>
</dbReference>
<sequence length="347" mass="39586">MPTLFKKIKDKISYEIYKRKGAYDVFNQGKKSFLETGITPPQAHNAFVSLYCSTNGEFNVTEQAKIALKNPPQKVSVPLNGVVGAFDQNGFEKINNTLNIDGYAPFDAKLPAETIARLRQYAMTTGALVPPGYDKKMIYDPQHPVAPIYRFDVIDLINNRDIQDLVMDPVLINIARNYIGSEPIFDFPAMWWSTTFLKQASSEAAQLYHFDMDRIKWLKLFVYLTDVTPETGPHRYIRGSHIPGKKPAKLLKRGYSRIPDADLRKYYPEEDFKVLSGQAGTMFVGDTKCWHKGTPLQKDHRLVLELQYTSSMFGAKYTKLEIKNSSDLFKKFCLENSFYASNIDILS</sequence>
<reference evidence="1 2" key="1">
    <citation type="journal article" date="2016" name="Nat. Commun.">
        <title>Thousands of microbial genomes shed light on interconnected biogeochemical processes in an aquifer system.</title>
        <authorList>
            <person name="Anantharaman K."/>
            <person name="Brown C.T."/>
            <person name="Hug L.A."/>
            <person name="Sharon I."/>
            <person name="Castelle C.J."/>
            <person name="Probst A.J."/>
            <person name="Thomas B.C."/>
            <person name="Singh A."/>
            <person name="Wilkins M.J."/>
            <person name="Karaoz U."/>
            <person name="Brodie E.L."/>
            <person name="Williams K.H."/>
            <person name="Hubbard S.S."/>
            <person name="Banfield J.F."/>
        </authorList>
    </citation>
    <scope>NUCLEOTIDE SEQUENCE [LARGE SCALE GENOMIC DNA]</scope>
</reference>
<gene>
    <name evidence="1" type="ORF">A3D50_01470</name>
</gene>
<dbReference type="GO" id="GO:0016706">
    <property type="term" value="F:2-oxoglutarate-dependent dioxygenase activity"/>
    <property type="evidence" value="ECO:0007669"/>
    <property type="project" value="UniProtKB-ARBA"/>
</dbReference>
<comment type="caution">
    <text evidence="1">The sequence shown here is derived from an EMBL/GenBank/DDBJ whole genome shotgun (WGS) entry which is preliminary data.</text>
</comment>